<feature type="domain" description="Thioesterase" evidence="1">
    <location>
        <begin position="22"/>
        <end position="246"/>
    </location>
</feature>
<dbReference type="InterPro" id="IPR001031">
    <property type="entry name" value="Thioesterase"/>
</dbReference>
<proteinExistence type="predicted"/>
<dbReference type="InterPro" id="IPR029058">
    <property type="entry name" value="AB_hydrolase_fold"/>
</dbReference>
<evidence type="ECO:0000313" key="2">
    <source>
        <dbReference type="EMBL" id="PLB53990.1"/>
    </source>
</evidence>
<dbReference type="RefSeq" id="XP_024709292.1">
    <property type="nucleotide sequence ID" value="XM_024850442.1"/>
</dbReference>
<dbReference type="Proteomes" id="UP000234275">
    <property type="component" value="Unassembled WGS sequence"/>
</dbReference>
<dbReference type="GO" id="GO:0016787">
    <property type="term" value="F:hydrolase activity"/>
    <property type="evidence" value="ECO:0007669"/>
    <property type="project" value="UniProtKB-KW"/>
</dbReference>
<keyword evidence="2" id="KW-0378">Hydrolase</keyword>
<dbReference type="GeneID" id="36558141"/>
<reference evidence="2 3" key="1">
    <citation type="submission" date="2016-12" db="EMBL/GenBank/DDBJ databases">
        <title>The genomes of Aspergillus section Nigri reveals drivers in fungal speciation.</title>
        <authorList>
            <consortium name="DOE Joint Genome Institute"/>
            <person name="Vesth T.C."/>
            <person name="Nybo J."/>
            <person name="Theobald S."/>
            <person name="Brandl J."/>
            <person name="Frisvad J.C."/>
            <person name="Nielsen K.F."/>
            <person name="Lyhne E.K."/>
            <person name="Kogle M.E."/>
            <person name="Kuo A."/>
            <person name="Riley R."/>
            <person name="Clum A."/>
            <person name="Nolan M."/>
            <person name="Lipzen A."/>
            <person name="Salamov A."/>
            <person name="Henrissat B."/>
            <person name="Wiebenga A."/>
            <person name="De Vries R.P."/>
            <person name="Grigoriev I.V."/>
            <person name="Mortensen U.H."/>
            <person name="Andersen M.R."/>
            <person name="Baker S.E."/>
        </authorList>
    </citation>
    <scope>NUCLEOTIDE SEQUENCE [LARGE SCALE GENOMIC DNA]</scope>
    <source>
        <strain evidence="2 3">IBT 23096</strain>
    </source>
</reference>
<dbReference type="EMBL" id="MSFO01000001">
    <property type="protein sequence ID" value="PLB53990.1"/>
    <property type="molecule type" value="Genomic_DNA"/>
</dbReference>
<gene>
    <name evidence="2" type="ORF">P170DRAFT_442175</name>
</gene>
<dbReference type="Pfam" id="PF00975">
    <property type="entry name" value="Thioesterase"/>
    <property type="match status" value="1"/>
</dbReference>
<evidence type="ECO:0000313" key="3">
    <source>
        <dbReference type="Proteomes" id="UP000234275"/>
    </source>
</evidence>
<organism evidence="2 3">
    <name type="scientific">Aspergillus steynii IBT 23096</name>
    <dbReference type="NCBI Taxonomy" id="1392250"/>
    <lineage>
        <taxon>Eukaryota</taxon>
        <taxon>Fungi</taxon>
        <taxon>Dikarya</taxon>
        <taxon>Ascomycota</taxon>
        <taxon>Pezizomycotina</taxon>
        <taxon>Eurotiomycetes</taxon>
        <taxon>Eurotiomycetidae</taxon>
        <taxon>Eurotiales</taxon>
        <taxon>Aspergillaceae</taxon>
        <taxon>Aspergillus</taxon>
        <taxon>Aspergillus subgen. Circumdati</taxon>
    </lineage>
</organism>
<name>A0A2I2GMA1_9EURO</name>
<dbReference type="Gene3D" id="3.40.50.1820">
    <property type="entry name" value="alpha/beta hydrolase"/>
    <property type="match status" value="1"/>
</dbReference>
<sequence>MDQSQNPSQIQPGPGSSDPAIPLILFHDAGGTVFPYFCLGDIKRPLFGIKNPRFERGGHWEHGLRQMGVVYTHLVRSAVASGKVILGGWSLGGCIAVEVASRLMKLPQYTVQGVVLVDSVYPTPVVTTHYPRTLPEVVASFQLPAQMSDTRRDLAQQCILAAHEMQRDWRPPAFPENPPPAVLIKAADPVHENDEHALHYFDRVRDWKYLGWEDYDTSFIVATMDTPGNHFTIFDGPNAEHTTNKIKEACSLLTEPHP</sequence>
<dbReference type="VEuPathDB" id="FungiDB:P170DRAFT_442175"/>
<dbReference type="OrthoDB" id="10253869at2759"/>
<keyword evidence="3" id="KW-1185">Reference proteome</keyword>
<evidence type="ECO:0000259" key="1">
    <source>
        <dbReference type="Pfam" id="PF00975"/>
    </source>
</evidence>
<protein>
    <submittedName>
        <fullName evidence="2">Alpha/beta-hydrolase</fullName>
    </submittedName>
</protein>
<dbReference type="SUPFAM" id="SSF53474">
    <property type="entry name" value="alpha/beta-Hydrolases"/>
    <property type="match status" value="1"/>
</dbReference>
<comment type="caution">
    <text evidence="2">The sequence shown here is derived from an EMBL/GenBank/DDBJ whole genome shotgun (WGS) entry which is preliminary data.</text>
</comment>
<accession>A0A2I2GMA1</accession>
<dbReference type="AlphaFoldDB" id="A0A2I2GMA1"/>